<evidence type="ECO:0000256" key="1">
    <source>
        <dbReference type="SAM" id="Phobius"/>
    </source>
</evidence>
<keyword evidence="1" id="KW-0472">Membrane</keyword>
<gene>
    <name evidence="3" type="ORF">NDI86_01915</name>
</gene>
<proteinExistence type="predicted"/>
<feature type="transmembrane region" description="Helical" evidence="1">
    <location>
        <begin position="95"/>
        <end position="119"/>
    </location>
</feature>
<keyword evidence="4" id="KW-1185">Reference proteome</keyword>
<dbReference type="RefSeq" id="WP_310898705.1">
    <property type="nucleotide sequence ID" value="NZ_JAMQOS010000001.1"/>
</dbReference>
<evidence type="ECO:0000259" key="2">
    <source>
        <dbReference type="Pfam" id="PF18902"/>
    </source>
</evidence>
<accession>A0ABU2FJC7</accession>
<dbReference type="EMBL" id="JAMQOS010000001">
    <property type="protein sequence ID" value="MDS0280859.1"/>
    <property type="molecule type" value="Genomic_DNA"/>
</dbReference>
<feature type="domain" description="DUF5658" evidence="2">
    <location>
        <begin position="25"/>
        <end position="115"/>
    </location>
</feature>
<sequence length="121" mass="12925">MSTSSPPGLLARLRRPGYVELVFAVVFVWGTGDLFSTLAALHFTGVWAEANPLIRALLVQDPLLVVALKGAVMLVVGLTLFRYRTAVERLPRWRLVLGGLVGAGTGIVVVNLYVALAAAQV</sequence>
<feature type="transmembrane region" description="Helical" evidence="1">
    <location>
        <begin position="63"/>
        <end position="83"/>
    </location>
</feature>
<protein>
    <submittedName>
        <fullName evidence="3">DUF5658 family protein</fullName>
    </submittedName>
</protein>
<dbReference type="InterPro" id="IPR043717">
    <property type="entry name" value="DUF5658"/>
</dbReference>
<feature type="transmembrane region" description="Helical" evidence="1">
    <location>
        <begin position="21"/>
        <end position="43"/>
    </location>
</feature>
<reference evidence="3 4" key="1">
    <citation type="submission" date="2022-06" db="EMBL/GenBank/DDBJ databases">
        <title>Halomicroarcula sp. a new haloarchaeum isolate from saline soil.</title>
        <authorList>
            <person name="Strakova D."/>
            <person name="Galisteo C."/>
            <person name="Sanchez-Porro C."/>
            <person name="Ventosa A."/>
        </authorList>
    </citation>
    <scope>NUCLEOTIDE SEQUENCE [LARGE SCALE GENOMIC DNA]</scope>
    <source>
        <strain evidence="3 4">S3CR25-11</strain>
    </source>
</reference>
<name>A0ABU2FJC7_9EURY</name>
<evidence type="ECO:0000313" key="4">
    <source>
        <dbReference type="Proteomes" id="UP001268864"/>
    </source>
</evidence>
<evidence type="ECO:0000313" key="3">
    <source>
        <dbReference type="EMBL" id="MDS0280859.1"/>
    </source>
</evidence>
<comment type="caution">
    <text evidence="3">The sequence shown here is derived from an EMBL/GenBank/DDBJ whole genome shotgun (WGS) entry which is preliminary data.</text>
</comment>
<dbReference type="Proteomes" id="UP001268864">
    <property type="component" value="Unassembled WGS sequence"/>
</dbReference>
<keyword evidence="1" id="KW-0812">Transmembrane</keyword>
<organism evidence="3 4">
    <name type="scientific">Haloarcula onubensis</name>
    <dbReference type="NCBI Taxonomy" id="2950539"/>
    <lineage>
        <taxon>Archaea</taxon>
        <taxon>Methanobacteriati</taxon>
        <taxon>Methanobacteriota</taxon>
        <taxon>Stenosarchaea group</taxon>
        <taxon>Halobacteria</taxon>
        <taxon>Halobacteriales</taxon>
        <taxon>Haloarculaceae</taxon>
        <taxon>Haloarcula</taxon>
    </lineage>
</organism>
<keyword evidence="1" id="KW-1133">Transmembrane helix</keyword>
<dbReference type="Pfam" id="PF18902">
    <property type="entry name" value="DUF5658"/>
    <property type="match status" value="1"/>
</dbReference>